<feature type="region of interest" description="Disordered" evidence="1">
    <location>
        <begin position="1"/>
        <end position="46"/>
    </location>
</feature>
<evidence type="ECO:0000256" key="1">
    <source>
        <dbReference type="SAM" id="MobiDB-lite"/>
    </source>
</evidence>
<accession>A0A8S3WGR5</accession>
<gene>
    <name evidence="2" type="ORF">PAPOLLO_LOCUS6011</name>
</gene>
<sequence length="72" mass="8332">MSHSTIEEICLQEDRENETSSETKNYGEHSNYDSDTEQEADSDDIHNIPLQFEELILPVQLGEEYLDDVTLK</sequence>
<dbReference type="EMBL" id="CAJQZP010000387">
    <property type="protein sequence ID" value="CAG4958822.1"/>
    <property type="molecule type" value="Genomic_DNA"/>
</dbReference>
<dbReference type="OrthoDB" id="10452731at2759"/>
<evidence type="ECO:0000313" key="3">
    <source>
        <dbReference type="Proteomes" id="UP000691718"/>
    </source>
</evidence>
<dbReference type="Proteomes" id="UP000691718">
    <property type="component" value="Unassembled WGS sequence"/>
</dbReference>
<evidence type="ECO:0000313" key="2">
    <source>
        <dbReference type="EMBL" id="CAG4958822.1"/>
    </source>
</evidence>
<keyword evidence="3" id="KW-1185">Reference proteome</keyword>
<protein>
    <submittedName>
        <fullName evidence="2">(apollo) hypothetical protein</fullName>
    </submittedName>
</protein>
<comment type="caution">
    <text evidence="2">The sequence shown here is derived from an EMBL/GenBank/DDBJ whole genome shotgun (WGS) entry which is preliminary data.</text>
</comment>
<reference evidence="2" key="1">
    <citation type="submission" date="2021-04" db="EMBL/GenBank/DDBJ databases">
        <authorList>
            <person name="Tunstrom K."/>
        </authorList>
    </citation>
    <scope>NUCLEOTIDE SEQUENCE</scope>
</reference>
<proteinExistence type="predicted"/>
<name>A0A8S3WGR5_PARAO</name>
<dbReference type="AlphaFoldDB" id="A0A8S3WGR5"/>
<organism evidence="2 3">
    <name type="scientific">Parnassius apollo</name>
    <name type="common">Apollo butterfly</name>
    <name type="synonym">Papilio apollo</name>
    <dbReference type="NCBI Taxonomy" id="110799"/>
    <lineage>
        <taxon>Eukaryota</taxon>
        <taxon>Metazoa</taxon>
        <taxon>Ecdysozoa</taxon>
        <taxon>Arthropoda</taxon>
        <taxon>Hexapoda</taxon>
        <taxon>Insecta</taxon>
        <taxon>Pterygota</taxon>
        <taxon>Neoptera</taxon>
        <taxon>Endopterygota</taxon>
        <taxon>Lepidoptera</taxon>
        <taxon>Glossata</taxon>
        <taxon>Ditrysia</taxon>
        <taxon>Papilionoidea</taxon>
        <taxon>Papilionidae</taxon>
        <taxon>Parnassiinae</taxon>
        <taxon>Parnassini</taxon>
        <taxon>Parnassius</taxon>
        <taxon>Parnassius</taxon>
    </lineage>
</organism>